<feature type="compositionally biased region" description="Low complexity" evidence="2">
    <location>
        <begin position="368"/>
        <end position="379"/>
    </location>
</feature>
<keyword evidence="1" id="KW-0479">Metal-binding</keyword>
<organism evidence="4 5">
    <name type="scientific">Clathrus columnatus</name>
    <dbReference type="NCBI Taxonomy" id="1419009"/>
    <lineage>
        <taxon>Eukaryota</taxon>
        <taxon>Fungi</taxon>
        <taxon>Dikarya</taxon>
        <taxon>Basidiomycota</taxon>
        <taxon>Agaricomycotina</taxon>
        <taxon>Agaricomycetes</taxon>
        <taxon>Phallomycetidae</taxon>
        <taxon>Phallales</taxon>
        <taxon>Clathraceae</taxon>
        <taxon>Clathrus</taxon>
    </lineage>
</organism>
<accession>A0AAV4ZZH4</accession>
<evidence type="ECO:0000259" key="3">
    <source>
        <dbReference type="PROSITE" id="PS50114"/>
    </source>
</evidence>
<feature type="compositionally biased region" description="Polar residues" evidence="2">
    <location>
        <begin position="28"/>
        <end position="42"/>
    </location>
</feature>
<dbReference type="GO" id="GO:0006355">
    <property type="term" value="P:regulation of DNA-templated transcription"/>
    <property type="evidence" value="ECO:0007669"/>
    <property type="project" value="InterPro"/>
</dbReference>
<proteinExistence type="predicted"/>
<sequence length="497" mass="54599">MDSYLELSPDSSAPHTPSPPSSFDLDEMNNSPQSFHDSSASKLHQDAQDPARIIDSYSYDHEEGINNSHNPFWSNSADALAVPQRGPYLSELYDDRMKLEVSNPPGTQRDHSSIWSQTQCPDPIPDPSQYYRRTSYPLVRNDHSDQISQHQSFIPQEPGSFLGPYSNRSDAFYGEPMPMGDHLPLSADPSSLHGHHLEEHYLSSASASPHSSIHEFDALDSAHSSPVIVPTQTPFYRPNSSTALHASYMNPHTSLPVMHTDDAASKETQYLRRRCFNCHTTEPPSWRRSTLNPGKIVCNKCGLYERTHLRPRPHRFDELRAGSKARKAAAKVATSPNTSPKPKIDGIKSEPTEGDQAKYSSRIPRELGSVTSVGSNGVSDWESGSAYSNSSAPNSGYNSPMGSSFATPLPHSRPSSREGPIRLPTAPLTDIATRLSKVPPAKSSSAPYYIEGRSTTLGRPMPSSMDIYPRRTTLPVDMTLDAPRLAPTLGLAQILSA</sequence>
<protein>
    <recommendedName>
        <fullName evidence="3">GATA-type domain-containing protein</fullName>
    </recommendedName>
</protein>
<dbReference type="AlphaFoldDB" id="A0AAV4ZZH4"/>
<keyword evidence="1" id="KW-0863">Zinc-finger</keyword>
<feature type="region of interest" description="Disordered" evidence="2">
    <location>
        <begin position="1"/>
        <end position="73"/>
    </location>
</feature>
<name>A0AAV4ZZH4_9AGAM</name>
<dbReference type="SUPFAM" id="SSF57716">
    <property type="entry name" value="Glucocorticoid receptor-like (DNA-binding domain)"/>
    <property type="match status" value="1"/>
</dbReference>
<keyword evidence="1" id="KW-0862">Zinc</keyword>
<feature type="compositionally biased region" description="Basic and acidic residues" evidence="2">
    <location>
        <begin position="342"/>
        <end position="351"/>
    </location>
</feature>
<dbReference type="Pfam" id="PF00320">
    <property type="entry name" value="GATA"/>
    <property type="match status" value="1"/>
</dbReference>
<keyword evidence="5" id="KW-1185">Reference proteome</keyword>
<feature type="compositionally biased region" description="Polar residues" evidence="2">
    <location>
        <begin position="385"/>
        <end position="406"/>
    </location>
</feature>
<dbReference type="Gene3D" id="3.30.50.10">
    <property type="entry name" value="Erythroid Transcription Factor GATA-1, subunit A"/>
    <property type="match status" value="1"/>
</dbReference>
<dbReference type="GO" id="GO:0008270">
    <property type="term" value="F:zinc ion binding"/>
    <property type="evidence" value="ECO:0007669"/>
    <property type="project" value="UniProtKB-KW"/>
</dbReference>
<gene>
    <name evidence="4" type="ORF">Clacol_001536</name>
</gene>
<dbReference type="PROSITE" id="PS50114">
    <property type="entry name" value="GATA_ZN_FINGER_2"/>
    <property type="match status" value="1"/>
</dbReference>
<feature type="region of interest" description="Disordered" evidence="2">
    <location>
        <begin position="103"/>
        <end position="130"/>
    </location>
</feature>
<feature type="region of interest" description="Disordered" evidence="2">
    <location>
        <begin position="314"/>
        <end position="421"/>
    </location>
</feature>
<dbReference type="Proteomes" id="UP001050691">
    <property type="component" value="Unassembled WGS sequence"/>
</dbReference>
<dbReference type="InterPro" id="IPR013088">
    <property type="entry name" value="Znf_NHR/GATA"/>
</dbReference>
<dbReference type="SMART" id="SM00401">
    <property type="entry name" value="ZnF_GATA"/>
    <property type="match status" value="1"/>
</dbReference>
<evidence type="ECO:0000313" key="4">
    <source>
        <dbReference type="EMBL" id="GJJ07335.1"/>
    </source>
</evidence>
<dbReference type="EMBL" id="BPWL01000002">
    <property type="protein sequence ID" value="GJJ07335.1"/>
    <property type="molecule type" value="Genomic_DNA"/>
</dbReference>
<evidence type="ECO:0000256" key="1">
    <source>
        <dbReference type="PROSITE-ProRule" id="PRU00094"/>
    </source>
</evidence>
<reference evidence="4" key="1">
    <citation type="submission" date="2021-10" db="EMBL/GenBank/DDBJ databases">
        <title>De novo Genome Assembly of Clathrus columnatus (Basidiomycota, Fungi) Using Illumina and Nanopore Sequence Data.</title>
        <authorList>
            <person name="Ogiso-Tanaka E."/>
            <person name="Itagaki H."/>
            <person name="Hosoya T."/>
            <person name="Hosaka K."/>
        </authorList>
    </citation>
    <scope>NUCLEOTIDE SEQUENCE</scope>
    <source>
        <strain evidence="4">MO-923</strain>
    </source>
</reference>
<dbReference type="InterPro" id="IPR000679">
    <property type="entry name" value="Znf_GATA"/>
</dbReference>
<evidence type="ECO:0000313" key="5">
    <source>
        <dbReference type="Proteomes" id="UP001050691"/>
    </source>
</evidence>
<dbReference type="CDD" id="cd00202">
    <property type="entry name" value="ZnF_GATA"/>
    <property type="match status" value="1"/>
</dbReference>
<dbReference type="GO" id="GO:0043565">
    <property type="term" value="F:sequence-specific DNA binding"/>
    <property type="evidence" value="ECO:0007669"/>
    <property type="project" value="InterPro"/>
</dbReference>
<comment type="caution">
    <text evidence="4">The sequence shown here is derived from an EMBL/GenBank/DDBJ whole genome shotgun (WGS) entry which is preliminary data.</text>
</comment>
<feature type="domain" description="GATA-type" evidence="3">
    <location>
        <begin position="273"/>
        <end position="326"/>
    </location>
</feature>
<evidence type="ECO:0000256" key="2">
    <source>
        <dbReference type="SAM" id="MobiDB-lite"/>
    </source>
</evidence>